<proteinExistence type="predicted"/>
<feature type="domain" description="HTH araC/xylS-type" evidence="4">
    <location>
        <begin position="202"/>
        <end position="292"/>
    </location>
</feature>
<keyword evidence="2" id="KW-0238">DNA-binding</keyword>
<dbReference type="SMART" id="SM00342">
    <property type="entry name" value="HTH_ARAC"/>
    <property type="match status" value="1"/>
</dbReference>
<dbReference type="InterPro" id="IPR050204">
    <property type="entry name" value="AraC_XylS_family_regulators"/>
</dbReference>
<sequence>MTTTTPPVHPASASPATQLSLSSLGWHAPESRSAPGRSSAELTSSAAWTVSRAWSTAGALDARPLDNGVSRIVVGVDGAASVRLDHHDALRLEPRQLLLVDGRTPVSTESNDVWARYEWHLRSPALRQNRFAAAFSRPLTLKGGGYALIATMTNVISTHGDLGTSGGAGALLDALSGVVMSAVLDATSDTTALSPTQARLIQEAYAIVETRFPDSSFDVTALAEALHVSARYLRRLFAIAGTSPRAAIEERRVRAAEALLTVTPARSKDTLGNIARTAGFSSVPRLQAALRRGEHIADPARST</sequence>
<accession>A0ABU1SE66</accession>
<organism evidence="5 6">
    <name type="scientific">Microbacterium resistens</name>
    <dbReference type="NCBI Taxonomy" id="156977"/>
    <lineage>
        <taxon>Bacteria</taxon>
        <taxon>Bacillati</taxon>
        <taxon>Actinomycetota</taxon>
        <taxon>Actinomycetes</taxon>
        <taxon>Micrococcales</taxon>
        <taxon>Microbacteriaceae</taxon>
        <taxon>Microbacterium</taxon>
    </lineage>
</organism>
<keyword evidence="1" id="KW-0805">Transcription regulation</keyword>
<dbReference type="EMBL" id="JAVDUM010000011">
    <property type="protein sequence ID" value="MDR6867891.1"/>
    <property type="molecule type" value="Genomic_DNA"/>
</dbReference>
<dbReference type="Gene3D" id="1.10.10.60">
    <property type="entry name" value="Homeodomain-like"/>
    <property type="match status" value="1"/>
</dbReference>
<gene>
    <name evidence="5" type="ORF">J2Y69_002499</name>
</gene>
<dbReference type="PROSITE" id="PS01124">
    <property type="entry name" value="HTH_ARAC_FAMILY_2"/>
    <property type="match status" value="1"/>
</dbReference>
<evidence type="ECO:0000256" key="3">
    <source>
        <dbReference type="ARBA" id="ARBA00023163"/>
    </source>
</evidence>
<evidence type="ECO:0000259" key="4">
    <source>
        <dbReference type="PROSITE" id="PS01124"/>
    </source>
</evidence>
<evidence type="ECO:0000313" key="5">
    <source>
        <dbReference type="EMBL" id="MDR6867891.1"/>
    </source>
</evidence>
<comment type="caution">
    <text evidence="5">The sequence shown here is derived from an EMBL/GenBank/DDBJ whole genome shotgun (WGS) entry which is preliminary data.</text>
</comment>
<evidence type="ECO:0000256" key="2">
    <source>
        <dbReference type="ARBA" id="ARBA00023125"/>
    </source>
</evidence>
<dbReference type="InterPro" id="IPR018060">
    <property type="entry name" value="HTH_AraC"/>
</dbReference>
<protein>
    <submittedName>
        <fullName evidence="5">AraC-like DNA-binding protein</fullName>
    </submittedName>
</protein>
<keyword evidence="3" id="KW-0804">Transcription</keyword>
<dbReference type="Pfam" id="PF12833">
    <property type="entry name" value="HTH_18"/>
    <property type="match status" value="1"/>
</dbReference>
<evidence type="ECO:0000256" key="1">
    <source>
        <dbReference type="ARBA" id="ARBA00023015"/>
    </source>
</evidence>
<keyword evidence="6" id="KW-1185">Reference proteome</keyword>
<dbReference type="PANTHER" id="PTHR46796:SF6">
    <property type="entry name" value="ARAC SUBFAMILY"/>
    <property type="match status" value="1"/>
</dbReference>
<dbReference type="Proteomes" id="UP001259347">
    <property type="component" value="Unassembled WGS sequence"/>
</dbReference>
<dbReference type="RefSeq" id="WP_310021168.1">
    <property type="nucleotide sequence ID" value="NZ_JAVDUM010000011.1"/>
</dbReference>
<name>A0ABU1SE66_9MICO</name>
<reference evidence="5 6" key="1">
    <citation type="submission" date="2023-07" db="EMBL/GenBank/DDBJ databases">
        <title>Sorghum-associated microbial communities from plants grown in Nebraska, USA.</title>
        <authorList>
            <person name="Schachtman D."/>
        </authorList>
    </citation>
    <scope>NUCLEOTIDE SEQUENCE [LARGE SCALE GENOMIC DNA]</scope>
    <source>
        <strain evidence="5 6">2980</strain>
    </source>
</reference>
<evidence type="ECO:0000313" key="6">
    <source>
        <dbReference type="Proteomes" id="UP001259347"/>
    </source>
</evidence>
<dbReference type="PANTHER" id="PTHR46796">
    <property type="entry name" value="HTH-TYPE TRANSCRIPTIONAL ACTIVATOR RHAS-RELATED"/>
    <property type="match status" value="1"/>
</dbReference>